<organism evidence="2 3">
    <name type="scientific">Phytophthora lilii</name>
    <dbReference type="NCBI Taxonomy" id="2077276"/>
    <lineage>
        <taxon>Eukaryota</taxon>
        <taxon>Sar</taxon>
        <taxon>Stramenopiles</taxon>
        <taxon>Oomycota</taxon>
        <taxon>Peronosporomycetes</taxon>
        <taxon>Peronosporales</taxon>
        <taxon>Peronosporaceae</taxon>
        <taxon>Phytophthora</taxon>
    </lineage>
</organism>
<accession>A0A9W6UBG4</accession>
<dbReference type="OrthoDB" id="2596766at2759"/>
<dbReference type="Proteomes" id="UP001165083">
    <property type="component" value="Unassembled WGS sequence"/>
</dbReference>
<gene>
    <name evidence="2" type="ORF">Plil01_001267400</name>
</gene>
<dbReference type="AlphaFoldDB" id="A0A9W6UBG4"/>
<feature type="domain" description="Retrovirus-related Pol polyprotein from transposon TNT 1-94-like beta-barrel" evidence="1">
    <location>
        <begin position="22"/>
        <end position="99"/>
    </location>
</feature>
<dbReference type="InterPro" id="IPR054722">
    <property type="entry name" value="PolX-like_BBD"/>
</dbReference>
<keyword evidence="3" id="KW-1185">Reference proteome</keyword>
<dbReference type="EMBL" id="BSXW01000797">
    <property type="protein sequence ID" value="GMF29798.1"/>
    <property type="molecule type" value="Genomic_DNA"/>
</dbReference>
<name>A0A9W6UBG4_9STRA</name>
<protein>
    <submittedName>
        <fullName evidence="2">Unnamed protein product</fullName>
    </submittedName>
</protein>
<comment type="caution">
    <text evidence="2">The sequence shown here is derived from an EMBL/GenBank/DDBJ whole genome shotgun (WGS) entry which is preliminary data.</text>
</comment>
<evidence type="ECO:0000313" key="2">
    <source>
        <dbReference type="EMBL" id="GMF29798.1"/>
    </source>
</evidence>
<sequence>MKVRGVDGHRPFEPGGPLVQPIIDSGASFHMTGCRDSLTNIAPCADHSVTMADERVVVGTEAGDLRVTDGSHGVLHDVVYIPTLAHTLASVSILSKNGYKCDFAGDHCTVYGPSIISGHVLEGVYVAPV</sequence>
<proteinExistence type="predicted"/>
<dbReference type="Pfam" id="PF22936">
    <property type="entry name" value="Pol_BBD"/>
    <property type="match status" value="1"/>
</dbReference>
<reference evidence="2" key="1">
    <citation type="submission" date="2023-04" db="EMBL/GenBank/DDBJ databases">
        <title>Phytophthora lilii NBRC 32176.</title>
        <authorList>
            <person name="Ichikawa N."/>
            <person name="Sato H."/>
            <person name="Tonouchi N."/>
        </authorList>
    </citation>
    <scope>NUCLEOTIDE SEQUENCE</scope>
    <source>
        <strain evidence="2">NBRC 32176</strain>
    </source>
</reference>
<evidence type="ECO:0000259" key="1">
    <source>
        <dbReference type="Pfam" id="PF22936"/>
    </source>
</evidence>
<evidence type="ECO:0000313" key="3">
    <source>
        <dbReference type="Proteomes" id="UP001165083"/>
    </source>
</evidence>